<organism evidence="1 2">
    <name type="scientific">Streptomyces cirratus</name>
    <dbReference type="NCBI Taxonomy" id="68187"/>
    <lineage>
        <taxon>Bacteria</taxon>
        <taxon>Bacillati</taxon>
        <taxon>Actinomycetota</taxon>
        <taxon>Actinomycetes</taxon>
        <taxon>Kitasatosporales</taxon>
        <taxon>Streptomycetaceae</taxon>
        <taxon>Streptomyces</taxon>
    </lineage>
</organism>
<proteinExistence type="predicted"/>
<dbReference type="EMBL" id="BMVP01000026">
    <property type="protein sequence ID" value="GHB84491.1"/>
    <property type="molecule type" value="Genomic_DNA"/>
</dbReference>
<dbReference type="Proteomes" id="UP000642673">
    <property type="component" value="Unassembled WGS sequence"/>
</dbReference>
<evidence type="ECO:0000313" key="2">
    <source>
        <dbReference type="Proteomes" id="UP000642673"/>
    </source>
</evidence>
<comment type="caution">
    <text evidence="1">The sequence shown here is derived from an EMBL/GenBank/DDBJ whole genome shotgun (WGS) entry which is preliminary data.</text>
</comment>
<sequence>MLAAKFEAILPHFDERRRRLLIGAEAQPLGQGGIGAVARAAGVREATVSVGVRELDSGGAVGNAFRRPGAYVPTYASAYVSSGTIRTLSCDDS</sequence>
<keyword evidence="2" id="KW-1185">Reference proteome</keyword>
<evidence type="ECO:0000313" key="1">
    <source>
        <dbReference type="EMBL" id="GHB84491.1"/>
    </source>
</evidence>
<reference evidence="2" key="1">
    <citation type="journal article" date="2019" name="Int. J. Syst. Evol. Microbiol.">
        <title>The Global Catalogue of Microorganisms (GCM) 10K type strain sequencing project: providing services to taxonomists for standard genome sequencing and annotation.</title>
        <authorList>
            <consortium name="The Broad Institute Genomics Platform"/>
            <consortium name="The Broad Institute Genome Sequencing Center for Infectious Disease"/>
            <person name="Wu L."/>
            <person name="Ma J."/>
        </authorList>
    </citation>
    <scope>NUCLEOTIDE SEQUENCE [LARGE SCALE GENOMIC DNA]</scope>
    <source>
        <strain evidence="2">JCM 4738</strain>
    </source>
</reference>
<name>A0ABQ3F2P4_9ACTN</name>
<protein>
    <submittedName>
        <fullName evidence="1">Uncharacterized protein</fullName>
    </submittedName>
</protein>
<gene>
    <name evidence="1" type="ORF">GCM10010347_64250</name>
</gene>
<accession>A0ABQ3F2P4</accession>